<dbReference type="Pfam" id="PF00226">
    <property type="entry name" value="DnaJ"/>
    <property type="match status" value="1"/>
</dbReference>
<dbReference type="AlphaFoldDB" id="A0A0D6EQE9"/>
<evidence type="ECO:0000256" key="4">
    <source>
        <dbReference type="ARBA" id="ARBA00022833"/>
    </source>
</evidence>
<gene>
    <name evidence="9" type="primary">SPOSA6832_03837</name>
</gene>
<evidence type="ECO:0000256" key="1">
    <source>
        <dbReference type="ARBA" id="ARBA00022723"/>
    </source>
</evidence>
<sequence>MVKDTRLYDVLELKKSYRRLCLIHHPDKQASSSDQPADHSKFQEIQGAYEILCSAAGSACPEWGWAGHPPEEQREEGARGNIDLHVTLEELFCGCSKSLAIERTRTCATCQGSGAKPGRQAKPCVKCSGQGTTFAMRQMGAYMVRQPVMCSACEGRGLKVRDQDAYVKEKKRVEFFLERGMHMGEKIVLKGEGDESPDSSAPGDLVLTILPLPHPTFTLLPSSNPSRPSSLATPLSITLSESLLGFSRLILRHLDSRSLRAASPPPGAQGWRVLKTGDEVVVKGEGMWRKGERGDLVLRVEVEMPDERWAMGLAERGGTEVLRGLLPPRREDLSPKEEEKGGEVDEVELVEKKEDVDDEGWYHGAGRPTDDDDDDDEFGGQPGCQQQ</sequence>
<keyword evidence="10" id="KW-1185">Reference proteome</keyword>
<dbReference type="Proteomes" id="UP000243876">
    <property type="component" value="Unassembled WGS sequence"/>
</dbReference>
<organism evidence="9 10">
    <name type="scientific">Sporidiobolus salmonicolor</name>
    <name type="common">Yeast-like fungus</name>
    <name type="synonym">Sporobolomyces salmonicolor</name>
    <dbReference type="NCBI Taxonomy" id="5005"/>
    <lineage>
        <taxon>Eukaryota</taxon>
        <taxon>Fungi</taxon>
        <taxon>Dikarya</taxon>
        <taxon>Basidiomycota</taxon>
        <taxon>Pucciniomycotina</taxon>
        <taxon>Microbotryomycetes</taxon>
        <taxon>Sporidiobolales</taxon>
        <taxon>Sporidiobolaceae</taxon>
        <taxon>Sporobolomyces</taxon>
    </lineage>
</organism>
<evidence type="ECO:0000256" key="5">
    <source>
        <dbReference type="PROSITE-ProRule" id="PRU00546"/>
    </source>
</evidence>
<evidence type="ECO:0000313" key="10">
    <source>
        <dbReference type="Proteomes" id="UP000243876"/>
    </source>
</evidence>
<evidence type="ECO:0000313" key="9">
    <source>
        <dbReference type="EMBL" id="CEQ42068.1"/>
    </source>
</evidence>
<evidence type="ECO:0000259" key="7">
    <source>
        <dbReference type="PROSITE" id="PS50076"/>
    </source>
</evidence>
<evidence type="ECO:0000256" key="6">
    <source>
        <dbReference type="SAM" id="MobiDB-lite"/>
    </source>
</evidence>
<dbReference type="CDD" id="cd06257">
    <property type="entry name" value="DnaJ"/>
    <property type="match status" value="1"/>
</dbReference>
<evidence type="ECO:0000256" key="2">
    <source>
        <dbReference type="ARBA" id="ARBA00022737"/>
    </source>
</evidence>
<dbReference type="PROSITE" id="PS51188">
    <property type="entry name" value="ZF_CR"/>
    <property type="match status" value="1"/>
</dbReference>
<dbReference type="InterPro" id="IPR001305">
    <property type="entry name" value="HSP_DnaJ_Cys-rich_dom"/>
</dbReference>
<dbReference type="InterPro" id="IPR036410">
    <property type="entry name" value="HSP_DnaJ_Cys-rich_dom_sf"/>
</dbReference>
<dbReference type="GO" id="GO:0006457">
    <property type="term" value="P:protein folding"/>
    <property type="evidence" value="ECO:0007669"/>
    <property type="project" value="InterPro"/>
</dbReference>
<dbReference type="GO" id="GO:0030544">
    <property type="term" value="F:Hsp70 protein binding"/>
    <property type="evidence" value="ECO:0007669"/>
    <property type="project" value="InterPro"/>
</dbReference>
<protein>
    <submittedName>
        <fullName evidence="9">SPOSA6832_03837-mRNA-1:cds</fullName>
    </submittedName>
</protein>
<dbReference type="CDD" id="cd10719">
    <property type="entry name" value="DnaJ_zf"/>
    <property type="match status" value="1"/>
</dbReference>
<dbReference type="SMART" id="SM00271">
    <property type="entry name" value="DnaJ"/>
    <property type="match status" value="1"/>
</dbReference>
<dbReference type="InterPro" id="IPR008971">
    <property type="entry name" value="HSP40/DnaJ_pept-bd"/>
</dbReference>
<feature type="zinc finger region" description="CR-type" evidence="5">
    <location>
        <begin position="94"/>
        <end position="176"/>
    </location>
</feature>
<evidence type="ECO:0000256" key="3">
    <source>
        <dbReference type="ARBA" id="ARBA00022771"/>
    </source>
</evidence>
<dbReference type="Gene3D" id="1.10.287.110">
    <property type="entry name" value="DnaJ domain"/>
    <property type="match status" value="1"/>
</dbReference>
<dbReference type="PANTHER" id="PTHR43888">
    <property type="entry name" value="DNAJ-LIKE-2, ISOFORM A-RELATED"/>
    <property type="match status" value="1"/>
</dbReference>
<dbReference type="GO" id="GO:0008270">
    <property type="term" value="F:zinc ion binding"/>
    <property type="evidence" value="ECO:0007669"/>
    <property type="project" value="UniProtKB-KW"/>
</dbReference>
<feature type="domain" description="CR-type" evidence="8">
    <location>
        <begin position="94"/>
        <end position="176"/>
    </location>
</feature>
<dbReference type="GO" id="GO:0051082">
    <property type="term" value="F:unfolded protein binding"/>
    <property type="evidence" value="ECO:0007669"/>
    <property type="project" value="InterPro"/>
</dbReference>
<proteinExistence type="predicted"/>
<dbReference type="Pfam" id="PF00684">
    <property type="entry name" value="DnaJ_CXXCXGXG"/>
    <property type="match status" value="1"/>
</dbReference>
<name>A0A0D6EQE9_SPOSA</name>
<reference evidence="10" key="1">
    <citation type="submission" date="2015-02" db="EMBL/GenBank/DDBJ databases">
        <authorList>
            <person name="Gon?alves P."/>
        </authorList>
    </citation>
    <scope>NUCLEOTIDE SEQUENCE [LARGE SCALE GENOMIC DNA]</scope>
</reference>
<dbReference type="OrthoDB" id="550424at2759"/>
<feature type="region of interest" description="Disordered" evidence="6">
    <location>
        <begin position="326"/>
        <end position="387"/>
    </location>
</feature>
<dbReference type="InterPro" id="IPR001623">
    <property type="entry name" value="DnaJ_domain"/>
</dbReference>
<dbReference type="InterPro" id="IPR036869">
    <property type="entry name" value="J_dom_sf"/>
</dbReference>
<dbReference type="EMBL" id="CENE01000020">
    <property type="protein sequence ID" value="CEQ42068.1"/>
    <property type="molecule type" value="Genomic_DNA"/>
</dbReference>
<keyword evidence="1 5" id="KW-0479">Metal-binding</keyword>
<evidence type="ECO:0000259" key="8">
    <source>
        <dbReference type="PROSITE" id="PS51188"/>
    </source>
</evidence>
<dbReference type="InterPro" id="IPR002939">
    <property type="entry name" value="DnaJ_C"/>
</dbReference>
<dbReference type="SUPFAM" id="SSF46565">
    <property type="entry name" value="Chaperone J-domain"/>
    <property type="match status" value="1"/>
</dbReference>
<dbReference type="SUPFAM" id="SSF49493">
    <property type="entry name" value="HSP40/DnaJ peptide-binding domain"/>
    <property type="match status" value="2"/>
</dbReference>
<feature type="compositionally biased region" description="Basic and acidic residues" evidence="6">
    <location>
        <begin position="328"/>
        <end position="355"/>
    </location>
</feature>
<feature type="non-terminal residue" evidence="9">
    <location>
        <position position="1"/>
    </location>
</feature>
<keyword evidence="4 5" id="KW-0862">Zinc</keyword>
<dbReference type="CDD" id="cd10747">
    <property type="entry name" value="DnaJ_C"/>
    <property type="match status" value="1"/>
</dbReference>
<dbReference type="PROSITE" id="PS50076">
    <property type="entry name" value="DNAJ_2"/>
    <property type="match status" value="1"/>
</dbReference>
<dbReference type="FunFam" id="2.10.230.10:FF:000001">
    <property type="entry name" value="DnaJ subfamily A member 2"/>
    <property type="match status" value="1"/>
</dbReference>
<dbReference type="InterPro" id="IPR044713">
    <property type="entry name" value="DNJA1/2-like"/>
</dbReference>
<dbReference type="Gene3D" id="2.10.230.10">
    <property type="entry name" value="Heat shock protein DnaJ, cysteine-rich domain"/>
    <property type="match status" value="1"/>
</dbReference>
<accession>A0A0D6EQE9</accession>
<dbReference type="Pfam" id="PF01556">
    <property type="entry name" value="DnaJ_C"/>
    <property type="match status" value="1"/>
</dbReference>
<keyword evidence="3 5" id="KW-0863">Zinc-finger</keyword>
<dbReference type="SUPFAM" id="SSF57938">
    <property type="entry name" value="DnaJ/Hsp40 cysteine-rich domain"/>
    <property type="match status" value="1"/>
</dbReference>
<keyword evidence="2" id="KW-0677">Repeat</keyword>
<dbReference type="Gene3D" id="2.60.260.20">
    <property type="entry name" value="Urease metallochaperone UreE, N-terminal domain"/>
    <property type="match status" value="2"/>
</dbReference>
<feature type="domain" description="J" evidence="7">
    <location>
        <begin position="1"/>
        <end position="57"/>
    </location>
</feature>